<accession>A0A6G1LLW9</accession>
<gene>
    <name evidence="1" type="ORF">EJ03DRAFT_155378</name>
</gene>
<reference evidence="1" key="1">
    <citation type="journal article" date="2020" name="Stud. Mycol.">
        <title>101 Dothideomycetes genomes: a test case for predicting lifestyles and emergence of pathogens.</title>
        <authorList>
            <person name="Haridas S."/>
            <person name="Albert R."/>
            <person name="Binder M."/>
            <person name="Bloem J."/>
            <person name="Labutti K."/>
            <person name="Salamov A."/>
            <person name="Andreopoulos B."/>
            <person name="Baker S."/>
            <person name="Barry K."/>
            <person name="Bills G."/>
            <person name="Bluhm B."/>
            <person name="Cannon C."/>
            <person name="Castanera R."/>
            <person name="Culley D."/>
            <person name="Daum C."/>
            <person name="Ezra D."/>
            <person name="Gonzalez J."/>
            <person name="Henrissat B."/>
            <person name="Kuo A."/>
            <person name="Liang C."/>
            <person name="Lipzen A."/>
            <person name="Lutzoni F."/>
            <person name="Magnuson J."/>
            <person name="Mondo S."/>
            <person name="Nolan M."/>
            <person name="Ohm R."/>
            <person name="Pangilinan J."/>
            <person name="Park H.-J."/>
            <person name="Ramirez L."/>
            <person name="Alfaro M."/>
            <person name="Sun H."/>
            <person name="Tritt A."/>
            <person name="Yoshinaga Y."/>
            <person name="Zwiers L.-H."/>
            <person name="Turgeon B."/>
            <person name="Goodwin S."/>
            <person name="Spatafora J."/>
            <person name="Crous P."/>
            <person name="Grigoriev I."/>
        </authorList>
    </citation>
    <scope>NUCLEOTIDE SEQUENCE</scope>
    <source>
        <strain evidence="1">CBS 116005</strain>
    </source>
</reference>
<protein>
    <submittedName>
        <fullName evidence="1">Uncharacterized protein</fullName>
    </submittedName>
</protein>
<dbReference type="Proteomes" id="UP000799436">
    <property type="component" value="Unassembled WGS sequence"/>
</dbReference>
<evidence type="ECO:0000313" key="1">
    <source>
        <dbReference type="EMBL" id="KAF2773164.1"/>
    </source>
</evidence>
<dbReference type="EMBL" id="ML995812">
    <property type="protein sequence ID" value="KAF2773164.1"/>
    <property type="molecule type" value="Genomic_DNA"/>
</dbReference>
<sequence length="149" mass="15950">MTNYHQSKHSRGNSGTARVLLFPSSLEATGFPSFQNSLPASDVDEDTTRALCSAAPLWPRFACKLASHIADGIHAGPNVAATGLAIRRTFDETSLFIRLRIGTRQRCGSILCLERDLRISSSEATSPTTVLLDSSESLPASPSCCGQIL</sequence>
<keyword evidence="2" id="KW-1185">Reference proteome</keyword>
<dbReference type="AlphaFoldDB" id="A0A6G1LLW9"/>
<organism evidence="1 2">
    <name type="scientific">Teratosphaeria nubilosa</name>
    <dbReference type="NCBI Taxonomy" id="161662"/>
    <lineage>
        <taxon>Eukaryota</taxon>
        <taxon>Fungi</taxon>
        <taxon>Dikarya</taxon>
        <taxon>Ascomycota</taxon>
        <taxon>Pezizomycotina</taxon>
        <taxon>Dothideomycetes</taxon>
        <taxon>Dothideomycetidae</taxon>
        <taxon>Mycosphaerellales</taxon>
        <taxon>Teratosphaeriaceae</taxon>
        <taxon>Teratosphaeria</taxon>
    </lineage>
</organism>
<proteinExistence type="predicted"/>
<name>A0A6G1LLW9_9PEZI</name>
<evidence type="ECO:0000313" key="2">
    <source>
        <dbReference type="Proteomes" id="UP000799436"/>
    </source>
</evidence>